<evidence type="ECO:0000256" key="3">
    <source>
        <dbReference type="SAM" id="MobiDB-lite"/>
    </source>
</evidence>
<evidence type="ECO:0000313" key="4">
    <source>
        <dbReference type="EMBL" id="CCH40845.1"/>
    </source>
</evidence>
<dbReference type="GO" id="GO:0000056">
    <property type="term" value="P:ribosomal small subunit export from nucleus"/>
    <property type="evidence" value="ECO:0007669"/>
    <property type="project" value="TreeGrafter"/>
</dbReference>
<dbReference type="GO" id="GO:0042274">
    <property type="term" value="P:ribosomal small subunit biogenesis"/>
    <property type="evidence" value="ECO:0007669"/>
    <property type="project" value="InterPro"/>
</dbReference>
<dbReference type="FunCoup" id="K0K7Q3">
    <property type="interactions" value="494"/>
</dbReference>
<protein>
    <recommendedName>
        <fullName evidence="6">Protein LTV1</fullName>
    </recommendedName>
</protein>
<dbReference type="InParanoid" id="K0K7Q3"/>
<keyword evidence="5" id="KW-1185">Reference proteome</keyword>
<gene>
    <name evidence="4" type="ORF">BN7_379</name>
</gene>
<dbReference type="GO" id="GO:0005634">
    <property type="term" value="C:nucleus"/>
    <property type="evidence" value="ECO:0007669"/>
    <property type="project" value="TreeGrafter"/>
</dbReference>
<dbReference type="InterPro" id="IPR007307">
    <property type="entry name" value="Ltv1"/>
</dbReference>
<dbReference type="PANTHER" id="PTHR21531">
    <property type="entry name" value="LOW-TEMPERATURE VIABILITY PROTEIN LTV1-RELATED"/>
    <property type="match status" value="1"/>
</dbReference>
<dbReference type="STRING" id="1206466.K0K7Q3"/>
<evidence type="ECO:0000256" key="2">
    <source>
        <dbReference type="SAM" id="Coils"/>
    </source>
</evidence>
<sequence length="401" mass="46768">MSTRKWVDKKKGKTYKVVYRSHDDPLYHDEDASEHVLVEVNNPKQKKIKTKAQLEADLQNESNEIRQNEGEAALYGITFDDSKYDYMQHLKPIGTSGEGVFIPKKTDESKPKNKGIVFNDDLELPDEMFASKTKIKETYEDQQNIPDEIAGFQPDMNPALREILTALEDEAYVEEDDDIFQDLLQGGAEEVDESDFEEQFDEWDMDNYEDELAQYDDESKFTKNDDQGWEADFRKFKAVNKNKKNDWDSDDEFDEDEEDVVPDLPTFDNSKNLTKKQSKRKQRQKKGAMTDTSSFSMSSSALFRNEGLTLIDDKFEQILKDYQKNDESDEEEEEKPFDMQTERQDFEDMLDDFLDNHELEGGRRIVKKNEERDRLKKAADSASKGKLAAKRKKERATRGFI</sequence>
<dbReference type="GO" id="GO:0005829">
    <property type="term" value="C:cytosol"/>
    <property type="evidence" value="ECO:0007669"/>
    <property type="project" value="TreeGrafter"/>
</dbReference>
<feature type="compositionally biased region" description="Basic and acidic residues" evidence="3">
    <location>
        <begin position="368"/>
        <end position="379"/>
    </location>
</feature>
<feature type="compositionally biased region" description="Basic residues" evidence="3">
    <location>
        <begin position="273"/>
        <end position="286"/>
    </location>
</feature>
<reference evidence="4 5" key="1">
    <citation type="journal article" date="2012" name="Eukaryot. Cell">
        <title>Draft genome sequence of Wickerhamomyces ciferrii NRRL Y-1031 F-60-10.</title>
        <authorList>
            <person name="Schneider J."/>
            <person name="Andrea H."/>
            <person name="Blom J."/>
            <person name="Jaenicke S."/>
            <person name="Ruckert C."/>
            <person name="Schorsch C."/>
            <person name="Szczepanowski R."/>
            <person name="Farwick M."/>
            <person name="Goesmann A."/>
            <person name="Puhler A."/>
            <person name="Schaffer S."/>
            <person name="Tauch A."/>
            <person name="Kohler T."/>
            <person name="Brinkrolf K."/>
        </authorList>
    </citation>
    <scope>NUCLEOTIDE SEQUENCE [LARGE SCALE GENOMIC DNA]</scope>
    <source>
        <strain evidence="5">ATCC 14091 / BCRC 22168 / CBS 111 / JCM 3599 / NBRC 0793 / NRRL Y-1031 F-60-10</strain>
    </source>
</reference>
<dbReference type="PANTHER" id="PTHR21531:SF0">
    <property type="entry name" value="PROTEIN LTV1 HOMOLOG"/>
    <property type="match status" value="1"/>
</dbReference>
<dbReference type="HOGENOM" id="CLU_028555_1_0_1"/>
<dbReference type="AlphaFoldDB" id="K0K7Q3"/>
<evidence type="ECO:0000256" key="1">
    <source>
        <dbReference type="ARBA" id="ARBA00009078"/>
    </source>
</evidence>
<dbReference type="eggNOG" id="KOG2637">
    <property type="taxonomic scope" value="Eukaryota"/>
</dbReference>
<dbReference type="EMBL" id="CAIF01000007">
    <property type="protein sequence ID" value="CCH40845.1"/>
    <property type="molecule type" value="Genomic_DNA"/>
</dbReference>
<dbReference type="Proteomes" id="UP000009328">
    <property type="component" value="Unassembled WGS sequence"/>
</dbReference>
<dbReference type="GO" id="GO:0030688">
    <property type="term" value="C:preribosome, small subunit precursor"/>
    <property type="evidence" value="ECO:0007669"/>
    <property type="project" value="TreeGrafter"/>
</dbReference>
<name>K0K7Q3_WICCF</name>
<keyword evidence="2" id="KW-0175">Coiled coil</keyword>
<accession>K0K7Q3</accession>
<feature type="region of interest" description="Disordered" evidence="3">
    <location>
        <begin position="368"/>
        <end position="401"/>
    </location>
</feature>
<feature type="region of interest" description="Disordered" evidence="3">
    <location>
        <begin position="243"/>
        <end position="297"/>
    </location>
</feature>
<organism evidence="4 5">
    <name type="scientific">Wickerhamomyces ciferrii (strain ATCC 14091 / BCRC 22168 / CBS 111 / JCM 3599 / NBRC 0793 / NRRL Y-1031 F-60-10)</name>
    <name type="common">Yeast</name>
    <name type="synonym">Pichia ciferrii</name>
    <dbReference type="NCBI Taxonomy" id="1206466"/>
    <lineage>
        <taxon>Eukaryota</taxon>
        <taxon>Fungi</taxon>
        <taxon>Dikarya</taxon>
        <taxon>Ascomycota</taxon>
        <taxon>Saccharomycotina</taxon>
        <taxon>Saccharomycetes</taxon>
        <taxon>Phaffomycetales</taxon>
        <taxon>Wickerhamomycetaceae</taxon>
        <taxon>Wickerhamomyces</taxon>
    </lineage>
</organism>
<proteinExistence type="inferred from homology"/>
<comment type="similarity">
    <text evidence="1">Belongs to the LTV1 family.</text>
</comment>
<feature type="region of interest" description="Disordered" evidence="3">
    <location>
        <begin position="322"/>
        <end position="341"/>
    </location>
</feature>
<dbReference type="Pfam" id="PF04180">
    <property type="entry name" value="LTV"/>
    <property type="match status" value="1"/>
</dbReference>
<feature type="coiled-coil region" evidence="2">
    <location>
        <begin position="44"/>
        <end position="71"/>
    </location>
</feature>
<comment type="caution">
    <text evidence="4">The sequence shown here is derived from an EMBL/GenBank/DDBJ whole genome shotgun (WGS) entry which is preliminary data.</text>
</comment>
<evidence type="ECO:0000313" key="5">
    <source>
        <dbReference type="Proteomes" id="UP000009328"/>
    </source>
</evidence>
<evidence type="ECO:0008006" key="6">
    <source>
        <dbReference type="Google" id="ProtNLM"/>
    </source>
</evidence>
<feature type="compositionally biased region" description="Acidic residues" evidence="3">
    <location>
        <begin position="248"/>
        <end position="261"/>
    </location>
</feature>